<evidence type="ECO:0000313" key="2">
    <source>
        <dbReference type="Proteomes" id="UP001589894"/>
    </source>
</evidence>
<protein>
    <submittedName>
        <fullName evidence="1">Uncharacterized protein</fullName>
    </submittedName>
</protein>
<evidence type="ECO:0000313" key="1">
    <source>
        <dbReference type="EMBL" id="MFC0562607.1"/>
    </source>
</evidence>
<proteinExistence type="predicted"/>
<gene>
    <name evidence="1" type="ORF">ACFFHU_00215</name>
</gene>
<dbReference type="EMBL" id="JBHLUE010000001">
    <property type="protein sequence ID" value="MFC0562607.1"/>
    <property type="molecule type" value="Genomic_DNA"/>
</dbReference>
<comment type="caution">
    <text evidence="1">The sequence shown here is derived from an EMBL/GenBank/DDBJ whole genome shotgun (WGS) entry which is preliminary data.</text>
</comment>
<organism evidence="1 2">
    <name type="scientific">Plantactinospora siamensis</name>
    <dbReference type="NCBI Taxonomy" id="555372"/>
    <lineage>
        <taxon>Bacteria</taxon>
        <taxon>Bacillati</taxon>
        <taxon>Actinomycetota</taxon>
        <taxon>Actinomycetes</taxon>
        <taxon>Micromonosporales</taxon>
        <taxon>Micromonosporaceae</taxon>
        <taxon>Plantactinospora</taxon>
    </lineage>
</organism>
<accession>A0ABV6NPA2</accession>
<name>A0ABV6NPA2_9ACTN</name>
<reference evidence="1 2" key="1">
    <citation type="submission" date="2024-09" db="EMBL/GenBank/DDBJ databases">
        <authorList>
            <person name="Sun Q."/>
            <person name="Mori K."/>
        </authorList>
    </citation>
    <scope>NUCLEOTIDE SEQUENCE [LARGE SCALE GENOMIC DNA]</scope>
    <source>
        <strain evidence="1 2">TBRC 2205</strain>
    </source>
</reference>
<dbReference type="RefSeq" id="WP_377334404.1">
    <property type="nucleotide sequence ID" value="NZ_JBHLUE010000001.1"/>
</dbReference>
<dbReference type="Proteomes" id="UP001589894">
    <property type="component" value="Unassembled WGS sequence"/>
</dbReference>
<sequence>MRGQRAKAPEPGRMDVEVLPSVRWAGPAQVDLAVDIPLGGVSLGNDRAGQPAAVAMVQPRPVRIGLLGHPAWGAALAHRLLSVGCQVAVLTTGSKHWAALRTTANPPWLTWLNGPTRWPPGRDGTAGFRGPQVLIVDYPTPPPLWIGNQPWCTVVHASTAAPIGSEFWSNTDALLLTAPGYGAVVAQRWGLPDAALADDLRPGEIALADRHGVLPIVFPRTG</sequence>
<keyword evidence="2" id="KW-1185">Reference proteome</keyword>